<dbReference type="AlphaFoldDB" id="A0A3A8EPL3"/>
<dbReference type="EMBL" id="RAXV01000025">
    <property type="protein sequence ID" value="RKG30323.1"/>
    <property type="molecule type" value="Genomic_DNA"/>
</dbReference>
<dbReference type="Gene3D" id="3.40.50.1820">
    <property type="entry name" value="alpha/beta hydrolase"/>
    <property type="match status" value="1"/>
</dbReference>
<comment type="caution">
    <text evidence="1">The sequence shown here is derived from an EMBL/GenBank/DDBJ whole genome shotgun (WGS) entry which is preliminary data.</text>
</comment>
<dbReference type="RefSeq" id="WP_120403023.1">
    <property type="nucleotide sequence ID" value="NZ_RAXV01000025.1"/>
</dbReference>
<reference evidence="1 2" key="1">
    <citation type="submission" date="2018-09" db="EMBL/GenBank/DDBJ databases">
        <title>The draft genome of Acinetobacter spp. strains.</title>
        <authorList>
            <person name="Qin J."/>
            <person name="Feng Y."/>
            <person name="Zong Z."/>
        </authorList>
    </citation>
    <scope>NUCLEOTIDE SEQUENCE [LARGE SCALE GENOMIC DNA]</scope>
    <source>
        <strain evidence="1 2">WCHAc060012</strain>
    </source>
</reference>
<keyword evidence="2" id="KW-1185">Reference proteome</keyword>
<gene>
    <name evidence="1" type="ORF">D7V32_11595</name>
</gene>
<protein>
    <recommendedName>
        <fullName evidence="3">Alpha/beta hydrolase</fullName>
    </recommendedName>
</protein>
<evidence type="ECO:0000313" key="1">
    <source>
        <dbReference type="EMBL" id="RKG30323.1"/>
    </source>
</evidence>
<evidence type="ECO:0008006" key="3">
    <source>
        <dbReference type="Google" id="ProtNLM"/>
    </source>
</evidence>
<sequence>MKILFIHGMNQQQYTAKTLEQHWLHIFQQGLNNAQSTLRAQELNIRFAFYGDLLQKHRLANTLDLNTLLPKSFAQHFPLHLHPHLTGKMHDQDFIPFLLHDSAAQTLPFSEKLALFTALSKDMIFKELSILLNHFPKLHDALIHRFLIETYLYLSNECFTQEVHARILQTLDRHEPHIVVAHSLGTIIAYNLLYAHPEFAIQDLITLGSPLVFRVIQDKIQHPIRRPAGISGNWINFYSSDDFLTAFPLSEPPFNFQPAIINRQIQTFAAQPHEIMGYLQHPDVIHEILSALEKR</sequence>
<dbReference type="Proteomes" id="UP000282388">
    <property type="component" value="Unassembled WGS sequence"/>
</dbReference>
<accession>A0A3A8EPL3</accession>
<dbReference type="InterPro" id="IPR029058">
    <property type="entry name" value="AB_hydrolase_fold"/>
</dbReference>
<proteinExistence type="predicted"/>
<dbReference type="SUPFAM" id="SSF53474">
    <property type="entry name" value="alpha/beta-Hydrolases"/>
    <property type="match status" value="1"/>
</dbReference>
<evidence type="ECO:0000313" key="2">
    <source>
        <dbReference type="Proteomes" id="UP000282388"/>
    </source>
</evidence>
<organism evidence="1 2">
    <name type="scientific">Acinetobacter tianfuensis</name>
    <dbReference type="NCBI Taxonomy" id="2419603"/>
    <lineage>
        <taxon>Bacteria</taxon>
        <taxon>Pseudomonadati</taxon>
        <taxon>Pseudomonadota</taxon>
        <taxon>Gammaproteobacteria</taxon>
        <taxon>Moraxellales</taxon>
        <taxon>Moraxellaceae</taxon>
        <taxon>Acinetobacter</taxon>
    </lineage>
</organism>
<name>A0A3A8EPL3_9GAMM</name>
<dbReference type="OrthoDB" id="3483116at2"/>